<dbReference type="GO" id="GO:0050660">
    <property type="term" value="F:flavin adenine dinucleotide binding"/>
    <property type="evidence" value="ECO:0007669"/>
    <property type="project" value="InterPro"/>
</dbReference>
<dbReference type="InterPro" id="IPR006091">
    <property type="entry name" value="Acyl-CoA_Oxase/DH_mid-dom"/>
</dbReference>
<evidence type="ECO:0000259" key="14">
    <source>
        <dbReference type="Pfam" id="PF12806"/>
    </source>
</evidence>
<evidence type="ECO:0000256" key="2">
    <source>
        <dbReference type="ARBA" id="ARBA00009347"/>
    </source>
</evidence>
<keyword evidence="5 10" id="KW-0560">Oxidoreductase</keyword>
<dbReference type="Pfam" id="PF12806">
    <property type="entry name" value="Acyl-CoA_dh_C"/>
    <property type="match status" value="1"/>
</dbReference>
<keyword evidence="16" id="KW-1185">Reference proteome</keyword>
<evidence type="ECO:0000313" key="16">
    <source>
        <dbReference type="Proteomes" id="UP000065641"/>
    </source>
</evidence>
<dbReference type="Gene3D" id="1.20.140.10">
    <property type="entry name" value="Butyryl-CoA Dehydrogenase, subunit A, domain 3"/>
    <property type="match status" value="1"/>
</dbReference>
<evidence type="ECO:0000256" key="5">
    <source>
        <dbReference type="ARBA" id="ARBA00023002"/>
    </source>
</evidence>
<dbReference type="InterPro" id="IPR009075">
    <property type="entry name" value="AcylCo_DH/oxidase_C"/>
</dbReference>
<dbReference type="InterPro" id="IPR046373">
    <property type="entry name" value="Acyl-CoA_Oxase/DH_mid-dom_sf"/>
</dbReference>
<dbReference type="InterPro" id="IPR052166">
    <property type="entry name" value="Diverse_Acyl-CoA_DH"/>
</dbReference>
<feature type="domain" description="Acyl-CoA dehydrogenase/oxidase N-terminal" evidence="13">
    <location>
        <begin position="82"/>
        <end position="159"/>
    </location>
</feature>
<proteinExistence type="inferred from homology"/>
<dbReference type="AlphaFoldDB" id="A0A0S2KG69"/>
<evidence type="ECO:0000256" key="10">
    <source>
        <dbReference type="RuleBase" id="RU362125"/>
    </source>
</evidence>
<dbReference type="InterPro" id="IPR037069">
    <property type="entry name" value="AcylCoA_DH/ox_N_sf"/>
</dbReference>
<name>A0A0S2KG69_9GAMM</name>
<dbReference type="InterPro" id="IPR009100">
    <property type="entry name" value="AcylCoA_DH/oxidase_NM_dom_sf"/>
</dbReference>
<organism evidence="15 16">
    <name type="scientific">Pseudohongiella spirulinae</name>
    <dbReference type="NCBI Taxonomy" id="1249552"/>
    <lineage>
        <taxon>Bacteria</taxon>
        <taxon>Pseudomonadati</taxon>
        <taxon>Pseudomonadota</taxon>
        <taxon>Gammaproteobacteria</taxon>
        <taxon>Pseudomonadales</taxon>
        <taxon>Pseudohongiellaceae</taxon>
        <taxon>Pseudohongiella</taxon>
    </lineage>
</organism>
<dbReference type="STRING" id="1249552.PS2015_2672"/>
<evidence type="ECO:0000256" key="6">
    <source>
        <dbReference type="ARBA" id="ARBA00051388"/>
    </source>
</evidence>
<dbReference type="KEGG" id="pspi:PS2015_2672"/>
<dbReference type="PANTHER" id="PTHR42803">
    <property type="entry name" value="ACYL-COA DEHYDROGENASE"/>
    <property type="match status" value="1"/>
</dbReference>
<gene>
    <name evidence="15" type="ORF">PS2015_2672</name>
</gene>
<evidence type="ECO:0000259" key="13">
    <source>
        <dbReference type="Pfam" id="PF02771"/>
    </source>
</evidence>
<evidence type="ECO:0000259" key="12">
    <source>
        <dbReference type="Pfam" id="PF02770"/>
    </source>
</evidence>
<accession>A0A0S2KG69</accession>
<evidence type="ECO:0000256" key="1">
    <source>
        <dbReference type="ARBA" id="ARBA00001974"/>
    </source>
</evidence>
<comment type="cofactor">
    <cofactor evidence="1 10">
        <name>FAD</name>
        <dbReference type="ChEBI" id="CHEBI:57692"/>
    </cofactor>
</comment>
<feature type="domain" description="Acyl-CoA oxidase/dehydrogenase middle" evidence="12">
    <location>
        <begin position="165"/>
        <end position="274"/>
    </location>
</feature>
<dbReference type="EMBL" id="CP013189">
    <property type="protein sequence ID" value="ALO47304.1"/>
    <property type="molecule type" value="Genomic_DNA"/>
</dbReference>
<dbReference type="Pfam" id="PF02771">
    <property type="entry name" value="Acyl-CoA_dh_N"/>
    <property type="match status" value="1"/>
</dbReference>
<evidence type="ECO:0000259" key="11">
    <source>
        <dbReference type="Pfam" id="PF00441"/>
    </source>
</evidence>
<evidence type="ECO:0000256" key="4">
    <source>
        <dbReference type="ARBA" id="ARBA00022827"/>
    </source>
</evidence>
<dbReference type="Pfam" id="PF00441">
    <property type="entry name" value="Acyl-CoA_dh_1"/>
    <property type="match status" value="1"/>
</dbReference>
<keyword evidence="4 10" id="KW-0274">FAD</keyword>
<dbReference type="PATRIC" id="fig|1249552.3.peg.2692"/>
<comment type="function">
    <text evidence="7">Involved in the assimilation of dimethylsulphoniopropionate (DMSP), an important compound in the fixation of carbon in marine phytoplankton, by mediating the conversion of 3-(methylthio)propanoyl-CoA (MMPA-CoA) to 3-(methylthio)acryloyl-CoA (MTA-CoA).</text>
</comment>
<dbReference type="InterPro" id="IPR013786">
    <property type="entry name" value="AcylCoA_DH/ox_N"/>
</dbReference>
<evidence type="ECO:0000256" key="3">
    <source>
        <dbReference type="ARBA" id="ARBA00022630"/>
    </source>
</evidence>
<feature type="domain" description="Acyl-CoA dehydrogenase/oxidase C-terminal" evidence="11">
    <location>
        <begin position="284"/>
        <end position="453"/>
    </location>
</feature>
<evidence type="ECO:0000256" key="9">
    <source>
        <dbReference type="ARBA" id="ARBA00069043"/>
    </source>
</evidence>
<dbReference type="SUPFAM" id="SSF56645">
    <property type="entry name" value="Acyl-CoA dehydrogenase NM domain-like"/>
    <property type="match status" value="1"/>
</dbReference>
<dbReference type="InterPro" id="IPR025878">
    <property type="entry name" value="Acyl-CoA_dh-like_C_dom"/>
</dbReference>
<dbReference type="EC" id="1.3.99.41" evidence="8"/>
<dbReference type="FunFam" id="2.40.110.10:FF:000031">
    <property type="entry name" value="Acyl-CoA dehydrogenase, putative"/>
    <property type="match status" value="1"/>
</dbReference>
<dbReference type="GO" id="GO:0016627">
    <property type="term" value="F:oxidoreductase activity, acting on the CH-CH group of donors"/>
    <property type="evidence" value="ECO:0007669"/>
    <property type="project" value="InterPro"/>
</dbReference>
<dbReference type="Proteomes" id="UP000065641">
    <property type="component" value="Chromosome"/>
</dbReference>
<evidence type="ECO:0000313" key="15">
    <source>
        <dbReference type="EMBL" id="ALO47304.1"/>
    </source>
</evidence>
<dbReference type="Gene3D" id="2.40.110.10">
    <property type="entry name" value="Butyryl-CoA Dehydrogenase, subunit A, domain 2"/>
    <property type="match status" value="1"/>
</dbReference>
<dbReference type="Gene3D" id="1.10.540.10">
    <property type="entry name" value="Acyl-CoA dehydrogenase/oxidase, N-terminal domain"/>
    <property type="match status" value="1"/>
</dbReference>
<dbReference type="PANTHER" id="PTHR42803:SF1">
    <property type="entry name" value="BROAD-SPECIFICITY LINEAR ACYL-COA DEHYDROGENASE FADE5"/>
    <property type="match status" value="1"/>
</dbReference>
<evidence type="ECO:0000256" key="7">
    <source>
        <dbReference type="ARBA" id="ARBA00058683"/>
    </source>
</evidence>
<sequence length="598" mass="64682">MTVSDYKAPVRDMKFVLNEVFNVEQLLASMPGTAEVNAELINSVLEEAGKVAEGLLAPLNRQGDEIGCQFDGGKVTTPGGFKDAYRTFAEGGWIGLAGDPQYGGQGMPKTLAVCFEEMIMAANSSLALYAVLSAGASLAISRHASDDLKQAYLPKLYDGSWSATMCLTEPHAGTDLGMIKTRAVPQSDGSYKVSGTKIFITGGEHDLSENIIHLVLAKLPDAPAGPRGISLFLVPKFLPDGDGNVGDSNGVSCGSIEHKMGLKGSATCVMNFDDATGYLVGEINKGLACMFTMMNYERLTIGLQGLGLGDASYQTAAAYARERIQGRSPAGPAQPDKAADSLLVHPDVRRMLLNMRANTEAGRALAAYVGNQLDIVYFHPDEERQARAAKLVALLTPITKAAFTDRGFEACVLGQQVLGGHGYVREWGQEQHVRDARIAQIYEGTNGIQALDLMGRKVVFDREGMLEEMLDEMRQFIDQEKDGRVAAFVAALDNALDCLVRTTDLIRQANTENPHEVGAASVPYLDLMTLILYCYMWARMVKVAEDALAAGTEDSDFYRAKIQVGCYFLDRIMPRYKSLAEEISAGSDVVMALDEALF</sequence>
<dbReference type="Pfam" id="PF02770">
    <property type="entry name" value="Acyl-CoA_dh_M"/>
    <property type="match status" value="1"/>
</dbReference>
<comment type="similarity">
    <text evidence="2 10">Belongs to the acyl-CoA dehydrogenase family.</text>
</comment>
<protein>
    <recommendedName>
        <fullName evidence="9">3-methylmercaptopropionyl-CoA dehydrogenase</fullName>
        <ecNumber evidence="8">1.3.99.41</ecNumber>
    </recommendedName>
</protein>
<dbReference type="InterPro" id="IPR036250">
    <property type="entry name" value="AcylCo_DH-like_C"/>
</dbReference>
<comment type="catalytic activity">
    <reaction evidence="6">
        <text>3-(methylsulfanyl)propanoyl-CoA + oxidized [electron-transfer flavoprotein] + H(+) = 3-(methylsulfanyl)acryloyl-CoA + reduced [electron-transfer flavoprotein]</text>
        <dbReference type="Rhea" id="RHEA:52612"/>
        <dbReference type="Rhea" id="RHEA-COMP:10685"/>
        <dbReference type="Rhea" id="RHEA-COMP:10686"/>
        <dbReference type="ChEBI" id="CHEBI:15378"/>
        <dbReference type="ChEBI" id="CHEBI:57692"/>
        <dbReference type="ChEBI" id="CHEBI:58307"/>
        <dbReference type="ChEBI" id="CHEBI:82815"/>
        <dbReference type="ChEBI" id="CHEBI:84994"/>
        <dbReference type="EC" id="1.3.99.41"/>
    </reaction>
    <physiologicalReaction direction="left-to-right" evidence="6">
        <dbReference type="Rhea" id="RHEA:52613"/>
    </physiologicalReaction>
</comment>
<dbReference type="SUPFAM" id="SSF47203">
    <property type="entry name" value="Acyl-CoA dehydrogenase C-terminal domain-like"/>
    <property type="match status" value="1"/>
</dbReference>
<reference evidence="15 16" key="1">
    <citation type="submission" date="2015-11" db="EMBL/GenBank/DDBJ databases">
        <authorList>
            <person name="Zhang Y."/>
            <person name="Guo Z."/>
        </authorList>
    </citation>
    <scope>NUCLEOTIDE SEQUENCE [LARGE SCALE GENOMIC DNA]</scope>
    <source>
        <strain evidence="15 16">KCTC 32221</strain>
    </source>
</reference>
<evidence type="ECO:0000256" key="8">
    <source>
        <dbReference type="ARBA" id="ARBA00066694"/>
    </source>
</evidence>
<feature type="domain" description="Acetyl-CoA dehydrogenase-like C-terminal" evidence="14">
    <location>
        <begin position="470"/>
        <end position="594"/>
    </location>
</feature>
<keyword evidence="3 10" id="KW-0285">Flavoprotein</keyword>